<accession>A0A345M8S1</accession>
<proteinExistence type="predicted"/>
<dbReference type="Proteomes" id="UP000259988">
    <property type="component" value="Segment"/>
</dbReference>
<name>A0A345M8S1_9CAUD</name>
<evidence type="ECO:0000313" key="1">
    <source>
        <dbReference type="EMBL" id="AXH66892.1"/>
    </source>
</evidence>
<evidence type="ECO:0000313" key="2">
    <source>
        <dbReference type="Proteomes" id="UP000259988"/>
    </source>
</evidence>
<organism evidence="1 2">
    <name type="scientific">Streptomyces phage StarPlatinum</name>
    <dbReference type="NCBI Taxonomy" id="2283265"/>
    <lineage>
        <taxon>Viruses</taxon>
        <taxon>Duplodnaviria</taxon>
        <taxon>Heunggongvirae</taxon>
        <taxon>Uroviricota</taxon>
        <taxon>Caudoviricetes</taxon>
        <taxon>Stanwilliamsviridae</taxon>
        <taxon>Boydwoodruffvirinae</taxon>
        <taxon>Karimacvirus</taxon>
        <taxon>Karimacvirus starplatinum</taxon>
        <taxon>Streptomyces virus StarPlatinum</taxon>
    </lineage>
</organism>
<reference evidence="1 2" key="1">
    <citation type="submission" date="2018-07" db="EMBL/GenBank/DDBJ databases">
        <authorList>
            <person name="Cook J.L."/>
            <person name="Tucker S.D."/>
            <person name="Kassa A.K."/>
            <person name="Jones J.A."/>
            <person name="Khadka D."/>
            <person name="Klug H.M."/>
            <person name="Layton S.R."/>
            <person name="Nayek S."/>
            <person name="Bhuiyan S."/>
            <person name="Kim T."/>
            <person name="Hughes L.E."/>
            <person name="Garlena R.A."/>
            <person name="Russell D.A."/>
            <person name="Pope W.H."/>
            <person name="Jacobs-Sera D."/>
            <person name="Hatfull G.F."/>
        </authorList>
    </citation>
    <scope>NUCLEOTIDE SEQUENCE [LARGE SCALE GENOMIC DNA]</scope>
</reference>
<dbReference type="KEGG" id="vg:55609856"/>
<dbReference type="EMBL" id="MH576965">
    <property type="protein sequence ID" value="AXH66892.1"/>
    <property type="molecule type" value="Genomic_DNA"/>
</dbReference>
<dbReference type="RefSeq" id="YP_009839581.1">
    <property type="nucleotide sequence ID" value="NC_048721.1"/>
</dbReference>
<gene>
    <name evidence="1" type="primary">165</name>
    <name evidence="1" type="ORF">SEA_STARPLATINUM_165</name>
</gene>
<dbReference type="GeneID" id="55609856"/>
<protein>
    <submittedName>
        <fullName evidence="1">Uncharacterized protein</fullName>
    </submittedName>
</protein>
<sequence>MTENEGYLVTSRGLFKGLYKDEVVMKQGRLWVWFKHENGKEWALQCPNQIVVDTD</sequence>
<keyword evidence="2" id="KW-1185">Reference proteome</keyword>